<name>A0A481YS38_9VIRU</name>
<reference evidence="1" key="1">
    <citation type="journal article" date="2019" name="MBio">
        <title>Virus Genomes from Deep Sea Sediments Expand the Ocean Megavirome and Support Independent Origins of Viral Gigantism.</title>
        <authorList>
            <person name="Backstrom D."/>
            <person name="Yutin N."/>
            <person name="Jorgensen S.L."/>
            <person name="Dharamshi J."/>
            <person name="Homa F."/>
            <person name="Zaremba-Niedwiedzka K."/>
            <person name="Spang A."/>
            <person name="Wolf Y.I."/>
            <person name="Koonin E.V."/>
            <person name="Ettema T.J."/>
        </authorList>
    </citation>
    <scope>NUCLEOTIDE SEQUENCE</scope>
</reference>
<sequence length="87" mass="10168">MSDITMSDYKEPLEPRIKKLENQVTELQDIISNMTGMLLEMKTVLDSTRHKTNEHITDLYGAIDHVVFHGRNYNISPRQKIPVKHYV</sequence>
<protein>
    <submittedName>
        <fullName evidence="1">Uncharacterized protein</fullName>
    </submittedName>
</protein>
<proteinExistence type="predicted"/>
<accession>A0A481YS38</accession>
<dbReference type="EMBL" id="MK500327">
    <property type="protein sequence ID" value="QBK85757.1"/>
    <property type="molecule type" value="Genomic_DNA"/>
</dbReference>
<organism evidence="1">
    <name type="scientific">Marseillevirus LCMAC101</name>
    <dbReference type="NCBI Taxonomy" id="2506602"/>
    <lineage>
        <taxon>Viruses</taxon>
        <taxon>Varidnaviria</taxon>
        <taxon>Bamfordvirae</taxon>
        <taxon>Nucleocytoviricota</taxon>
        <taxon>Megaviricetes</taxon>
        <taxon>Pimascovirales</taxon>
        <taxon>Pimascovirales incertae sedis</taxon>
        <taxon>Marseilleviridae</taxon>
    </lineage>
</organism>
<evidence type="ECO:0000313" key="1">
    <source>
        <dbReference type="EMBL" id="QBK85757.1"/>
    </source>
</evidence>
<gene>
    <name evidence="1" type="ORF">LCMAC101_03520</name>
</gene>